<sequence>MGACVSTHAKKVKSRTKHHHRCSKRNGRISNSVPVIKKKRNSDGGNRVRDYAASDYVHMDIENGATTTCRRSEVSNSTFHLTQLQWHHSQYDSNVICQEDTWFDSVSILESDSDDDFCSVPGDGFPSVGNAVGTISSGQVLQYERSACVMDNRCKYEEYHESYVTIDGGKSEKFSSQGYELSCLGKADAVSSKRKKLLDHSYGSFKGPKEDRRDSEEKIRGFSRLVSPVSFNEKVLSPRSTGPQSQRKHSAVFRLSFKRRSCDGEETTEHCQSRRYLYHPRTGHTIPHCAGEKPTPGCWSEIPPSTFKLRSESYFKDKRKSPAPNHSPYTPIGVDLFVCPRKVHHIAQFLELPNLKTDGTVPPLLIVNIQMPTYPAAMFLGDSDGEGMSLVLYFKVSEDFDKEISSQFQDSIKKMVEDEMEKVKGFAKDSSVPFRERLKFMAGVVNPDDLHLNSAERKLVHAYNEKPVLSRPQHNFFRAQKPEELPEQVLCCLRLNKIDFMDQGQIPTLVKMVEDEMEKVKGFAKDSSVPFRERLKFMAGVVNPDDLHLNSAERKLVHAYNEKPVLSRPQHNFFRGPTYFEIDLDIHRFSYISRKGLEAFRERLKNGILDLGLTIQAQKPEELPEQVLCCLRLNKIDFMDQGQIPTLVTQ</sequence>
<dbReference type="OrthoDB" id="9970435at2759"/>
<gene>
    <name evidence="3" type="ORF">CJ030_MR6G013211</name>
</gene>
<evidence type="ECO:0000256" key="1">
    <source>
        <dbReference type="SAM" id="MobiDB-lite"/>
    </source>
</evidence>
<dbReference type="Pfam" id="PF07059">
    <property type="entry name" value="EDR2_C"/>
    <property type="match status" value="2"/>
</dbReference>
<dbReference type="PANTHER" id="PTHR31558">
    <property type="entry name" value="CW14 PROTEIN"/>
    <property type="match status" value="1"/>
</dbReference>
<name>A0A6A1VF15_9ROSI</name>
<dbReference type="AlphaFoldDB" id="A0A6A1VF15"/>
<dbReference type="InterPro" id="IPR009769">
    <property type="entry name" value="EDR2_C"/>
</dbReference>
<proteinExistence type="predicted"/>
<comment type="caution">
    <text evidence="3">The sequence shown here is derived from an EMBL/GenBank/DDBJ whole genome shotgun (WGS) entry which is preliminary data.</text>
</comment>
<feature type="compositionally biased region" description="Basic residues" evidence="1">
    <location>
        <begin position="8"/>
        <end position="27"/>
    </location>
</feature>
<dbReference type="PANTHER" id="PTHR31558:SF16">
    <property type="entry name" value="FAMILY PROTEIN, PUTATIVE (DUF1336)-RELATED"/>
    <property type="match status" value="1"/>
</dbReference>
<dbReference type="EMBL" id="RXIC02000024">
    <property type="protein sequence ID" value="KAB1211469.1"/>
    <property type="molecule type" value="Genomic_DNA"/>
</dbReference>
<accession>A0A6A1VF15</accession>
<evidence type="ECO:0000313" key="4">
    <source>
        <dbReference type="Proteomes" id="UP000516437"/>
    </source>
</evidence>
<keyword evidence="4" id="KW-1185">Reference proteome</keyword>
<evidence type="ECO:0000259" key="2">
    <source>
        <dbReference type="Pfam" id="PF07059"/>
    </source>
</evidence>
<reference evidence="3 4" key="1">
    <citation type="journal article" date="2019" name="Plant Biotechnol. J.">
        <title>The red bayberry genome and genetic basis of sex determination.</title>
        <authorList>
            <person name="Jia H.M."/>
            <person name="Jia H.J."/>
            <person name="Cai Q.L."/>
            <person name="Wang Y."/>
            <person name="Zhao H.B."/>
            <person name="Yang W.F."/>
            <person name="Wang G.Y."/>
            <person name="Li Y.H."/>
            <person name="Zhan D.L."/>
            <person name="Shen Y.T."/>
            <person name="Niu Q.F."/>
            <person name="Chang L."/>
            <person name="Qiu J."/>
            <person name="Zhao L."/>
            <person name="Xie H.B."/>
            <person name="Fu W.Y."/>
            <person name="Jin J."/>
            <person name="Li X.W."/>
            <person name="Jiao Y."/>
            <person name="Zhou C.C."/>
            <person name="Tu T."/>
            <person name="Chai C.Y."/>
            <person name="Gao J.L."/>
            <person name="Fan L.J."/>
            <person name="van de Weg E."/>
            <person name="Wang J.Y."/>
            <person name="Gao Z.S."/>
        </authorList>
    </citation>
    <scope>NUCLEOTIDE SEQUENCE [LARGE SCALE GENOMIC DNA]</scope>
    <source>
        <tissue evidence="3">Leaves</tissue>
    </source>
</reference>
<protein>
    <recommendedName>
        <fullName evidence="2">Protein ENHANCED DISEASE RESISTANCE 2 C-terminal domain-containing protein</fullName>
    </recommendedName>
</protein>
<feature type="region of interest" description="Disordered" evidence="1">
    <location>
        <begin position="1"/>
        <end position="32"/>
    </location>
</feature>
<feature type="domain" description="Protein ENHANCED DISEASE RESISTANCE 2 C-terminal" evidence="2">
    <location>
        <begin position="299"/>
        <end position="477"/>
    </location>
</feature>
<feature type="domain" description="Protein ENHANCED DISEASE RESISTANCE 2 C-terminal" evidence="2">
    <location>
        <begin position="512"/>
        <end position="637"/>
    </location>
</feature>
<dbReference type="Proteomes" id="UP000516437">
    <property type="component" value="Chromosome 6"/>
</dbReference>
<organism evidence="3 4">
    <name type="scientific">Morella rubra</name>
    <name type="common">Chinese bayberry</name>
    <dbReference type="NCBI Taxonomy" id="262757"/>
    <lineage>
        <taxon>Eukaryota</taxon>
        <taxon>Viridiplantae</taxon>
        <taxon>Streptophyta</taxon>
        <taxon>Embryophyta</taxon>
        <taxon>Tracheophyta</taxon>
        <taxon>Spermatophyta</taxon>
        <taxon>Magnoliopsida</taxon>
        <taxon>eudicotyledons</taxon>
        <taxon>Gunneridae</taxon>
        <taxon>Pentapetalae</taxon>
        <taxon>rosids</taxon>
        <taxon>fabids</taxon>
        <taxon>Fagales</taxon>
        <taxon>Myricaceae</taxon>
        <taxon>Morella</taxon>
    </lineage>
</organism>
<evidence type="ECO:0000313" key="3">
    <source>
        <dbReference type="EMBL" id="KAB1211469.1"/>
    </source>
</evidence>